<dbReference type="Proteomes" id="UP000320359">
    <property type="component" value="Unassembled WGS sequence"/>
</dbReference>
<feature type="chain" id="PRO_5021949998" evidence="1">
    <location>
        <begin position="32"/>
        <end position="326"/>
    </location>
</feature>
<dbReference type="GO" id="GO:0016829">
    <property type="term" value="F:lyase activity"/>
    <property type="evidence" value="ECO:0007669"/>
    <property type="project" value="InterPro"/>
</dbReference>
<keyword evidence="1" id="KW-0732">Signal</keyword>
<dbReference type="Pfam" id="PF06206">
    <property type="entry name" value="CpeT"/>
    <property type="match status" value="1"/>
</dbReference>
<dbReference type="Gene3D" id="2.40.128.590">
    <property type="entry name" value="CpcT/CpeT domain"/>
    <property type="match status" value="1"/>
</dbReference>
<evidence type="ECO:0000313" key="2">
    <source>
        <dbReference type="EMBL" id="TRW49312.1"/>
    </source>
</evidence>
<sequence>MINSVRHILRRSLFLLLGLLSCTILSVSAQAVTASEQSKSPLTQLKAHLVGDFSNLRHMMTTGEGVGQPPVLMQITPADWDGEPVLIARQALIESLDEPYRVHIYRFRESRRNSQLIQDIYVVPEAAHNERDASMLRHAELLQGCSIRWQAEDDQFVGVRDGRRCAFLDEHGRQIAVSSQLLLTEEQLIVEDRAVAMGGDIIVGSPLGDVSVYERIRFFSADIAFLPSGAQASDADAWLGVAPHRPLHDHDVRIPLTASADGMFIGHDIQVLGFATDENRLQVRLYRLSDVNPHQDVTMEFDGATWHAETERFRIRLTPIERFQSD</sequence>
<proteinExistence type="predicted"/>
<accession>A0A552X2P4</accession>
<evidence type="ECO:0000256" key="1">
    <source>
        <dbReference type="SAM" id="SignalP"/>
    </source>
</evidence>
<dbReference type="PROSITE" id="PS51257">
    <property type="entry name" value="PROKAR_LIPOPROTEIN"/>
    <property type="match status" value="1"/>
</dbReference>
<dbReference type="InterPro" id="IPR038672">
    <property type="entry name" value="CpcT/CpeT_sf"/>
</dbReference>
<dbReference type="InterPro" id="IPR010404">
    <property type="entry name" value="CpcT/CpeT"/>
</dbReference>
<dbReference type="EMBL" id="VJWL01000001">
    <property type="protein sequence ID" value="TRW49312.1"/>
    <property type="molecule type" value="Genomic_DNA"/>
</dbReference>
<evidence type="ECO:0000313" key="3">
    <source>
        <dbReference type="Proteomes" id="UP000320359"/>
    </source>
</evidence>
<protein>
    <submittedName>
        <fullName evidence="2">Uncharacterized protein</fullName>
    </submittedName>
</protein>
<comment type="caution">
    <text evidence="2">The sequence shown here is derived from an EMBL/GenBank/DDBJ whole genome shotgun (WGS) entry which is preliminary data.</text>
</comment>
<dbReference type="OrthoDB" id="6397682at2"/>
<reference evidence="2 3" key="1">
    <citation type="submission" date="2019-07" db="EMBL/GenBank/DDBJ databases">
        <authorList>
            <person name="Yang M."/>
            <person name="Zhao D."/>
            <person name="Xiang H."/>
        </authorList>
    </citation>
    <scope>NUCLEOTIDE SEQUENCE [LARGE SCALE GENOMIC DNA]</scope>
    <source>
        <strain evidence="2 3">IM1326</strain>
    </source>
</reference>
<keyword evidence="3" id="KW-1185">Reference proteome</keyword>
<name>A0A552X2P4_9GAMM</name>
<dbReference type="AlphaFoldDB" id="A0A552X2P4"/>
<feature type="signal peptide" evidence="1">
    <location>
        <begin position="1"/>
        <end position="31"/>
    </location>
</feature>
<organism evidence="2 3">
    <name type="scientific">Aliidiomarina halalkaliphila</name>
    <dbReference type="NCBI Taxonomy" id="2593535"/>
    <lineage>
        <taxon>Bacteria</taxon>
        <taxon>Pseudomonadati</taxon>
        <taxon>Pseudomonadota</taxon>
        <taxon>Gammaproteobacteria</taxon>
        <taxon>Alteromonadales</taxon>
        <taxon>Idiomarinaceae</taxon>
        <taxon>Aliidiomarina</taxon>
    </lineage>
</organism>
<gene>
    <name evidence="2" type="ORF">FM042_00085</name>
</gene>